<dbReference type="eggNOG" id="COG0438">
    <property type="taxonomic scope" value="Bacteria"/>
</dbReference>
<reference evidence="2 3" key="1">
    <citation type="submission" date="2010-12" db="EMBL/GenBank/DDBJ databases">
        <title>The Genome Sequence of Clostridium symbiosum strain WAL-14163.</title>
        <authorList>
            <person name="Earl A."/>
            <person name="Ward D."/>
            <person name="Feldgarden M."/>
            <person name="Gevers D."/>
            <person name="Finegold S.M."/>
            <person name="Summanen P.H."/>
            <person name="Molitoris D.R."/>
            <person name="Vaisanen M.L."/>
            <person name="Daigneault M."/>
            <person name="Young S.K."/>
            <person name="Zeng Q."/>
            <person name="Gargeya S."/>
            <person name="Fitzgerald M."/>
            <person name="Haas B."/>
            <person name="Abouelleil A."/>
            <person name="Alvarado L."/>
            <person name="Arachchi H.M."/>
            <person name="Berlin A."/>
            <person name="Brown A."/>
            <person name="Chapman S.B."/>
            <person name="Chen Z."/>
            <person name="Dunbar C."/>
            <person name="Freedman E."/>
            <person name="Gearin G."/>
            <person name="Gellesch M."/>
            <person name="Goldberg J."/>
            <person name="Griggs A."/>
            <person name="Gujja S."/>
            <person name="Heilman E."/>
            <person name="Heiman D."/>
            <person name="Howarth C."/>
            <person name="Larson L."/>
            <person name="Lui A."/>
            <person name="MacDonald P.J.P."/>
            <person name="Mehta T."/>
            <person name="Montmayeur A."/>
            <person name="Murphy C."/>
            <person name="Neiman D."/>
            <person name="Pearson M."/>
            <person name="Priest M."/>
            <person name="Roberts A."/>
            <person name="Saif S."/>
            <person name="Shea T."/>
            <person name="Shenoy N."/>
            <person name="Sisk P."/>
            <person name="Stolte C."/>
            <person name="Sykes S."/>
            <person name="White J."/>
            <person name="Yandava C."/>
            <person name="Nusbaum C."/>
            <person name="Birren B."/>
        </authorList>
    </citation>
    <scope>NUCLEOTIDE SEQUENCE [LARGE SCALE GENOMIC DNA]</scope>
    <source>
        <strain evidence="2 3">WAL-14163</strain>
    </source>
</reference>
<accession>E7GH51</accession>
<dbReference type="HOGENOM" id="CLU_009583_2_2_9"/>
<dbReference type="AlphaFoldDB" id="E7GH51"/>
<dbReference type="Pfam" id="PF13439">
    <property type="entry name" value="Glyco_transf_4"/>
    <property type="match status" value="1"/>
</dbReference>
<dbReference type="GO" id="GO:0016757">
    <property type="term" value="F:glycosyltransferase activity"/>
    <property type="evidence" value="ECO:0007669"/>
    <property type="project" value="TreeGrafter"/>
</dbReference>
<protein>
    <recommendedName>
        <fullName evidence="1">Glycosyltransferase subfamily 4-like N-terminal domain-containing protein</fullName>
    </recommendedName>
</protein>
<keyword evidence="3" id="KW-1185">Reference proteome</keyword>
<dbReference type="SUPFAM" id="SSF53756">
    <property type="entry name" value="UDP-Glycosyltransferase/glycogen phosphorylase"/>
    <property type="match status" value="1"/>
</dbReference>
<dbReference type="Proteomes" id="UP000002970">
    <property type="component" value="Unassembled WGS sequence"/>
</dbReference>
<evidence type="ECO:0000313" key="3">
    <source>
        <dbReference type="Proteomes" id="UP000002970"/>
    </source>
</evidence>
<dbReference type="PANTHER" id="PTHR45947">
    <property type="entry name" value="SULFOQUINOVOSYL TRANSFERASE SQD2"/>
    <property type="match status" value="1"/>
</dbReference>
<evidence type="ECO:0000313" key="2">
    <source>
        <dbReference type="EMBL" id="EGA95829.1"/>
    </source>
</evidence>
<proteinExistence type="predicted"/>
<sequence>MKEELADLLKEEHCKTQKSFEGIPCYLRCDMSYGYIAGGSIGHIAGVVNNLEQITGNSPLFISSDTIPTVDHAIIQHIIKGEVSFGNIRDISSIAYNEICYDALESFIGNKKIMFLYQRSALNAYAGIKYALKNQIPFVLEYNGSEVWISGKWGGRKLKANEISEQIERLTFDKADLITCVSRALQEQLVQNGVSESKIIVNPNGVDPNKYRPELSGKAVRKIFNIDQDKIVVGFIGTYGAWHGAEILAQAFANTVSSREYGEKLHFMFIGDGQRMPDVKRIISSSGFQEKCSFTGVVPQNEGPDYLAACDILVSPQIKNPDGTPFFGSPTKLFEYMAMGKAIIASNMEQLAEVCENGKTALLCEPGSVSELSDAILRLASDKALRDRLGANARKEVCEKYTWEIHTKKIVEALQRKMEAPNV</sequence>
<evidence type="ECO:0000259" key="1">
    <source>
        <dbReference type="Pfam" id="PF13439"/>
    </source>
</evidence>
<dbReference type="Pfam" id="PF13692">
    <property type="entry name" value="Glyco_trans_1_4"/>
    <property type="match status" value="1"/>
</dbReference>
<comment type="caution">
    <text evidence="2">The sequence shown here is derived from an EMBL/GenBank/DDBJ whole genome shotgun (WGS) entry which is preliminary data.</text>
</comment>
<dbReference type="CDD" id="cd03794">
    <property type="entry name" value="GT4_WbuB-like"/>
    <property type="match status" value="1"/>
</dbReference>
<dbReference type="EMBL" id="ADLQ01000010">
    <property type="protein sequence ID" value="EGA95829.1"/>
    <property type="molecule type" value="Genomic_DNA"/>
</dbReference>
<dbReference type="InterPro" id="IPR028098">
    <property type="entry name" value="Glyco_trans_4-like_N"/>
</dbReference>
<dbReference type="InterPro" id="IPR050194">
    <property type="entry name" value="Glycosyltransferase_grp1"/>
</dbReference>
<dbReference type="Gene3D" id="3.40.50.2000">
    <property type="entry name" value="Glycogen Phosphorylase B"/>
    <property type="match status" value="2"/>
</dbReference>
<dbReference type="STRING" id="1512.GCA_900049235_00279"/>
<dbReference type="PANTHER" id="PTHR45947:SF3">
    <property type="entry name" value="SULFOQUINOVOSYL TRANSFERASE SQD2"/>
    <property type="match status" value="1"/>
</dbReference>
<organism evidence="2 3">
    <name type="scientific">Clostridium symbiosum (strain WAL-14163)</name>
    <dbReference type="NCBI Taxonomy" id="742740"/>
    <lineage>
        <taxon>Bacteria</taxon>
        <taxon>Bacillati</taxon>
        <taxon>Bacillota</taxon>
        <taxon>Clostridia</taxon>
        <taxon>Lachnospirales</taxon>
        <taxon>Lachnospiraceae</taxon>
        <taxon>Otoolea</taxon>
    </lineage>
</organism>
<gene>
    <name evidence="2" type="ORF">HMPREF9474_00244</name>
</gene>
<name>E7GH51_CLOS6</name>
<feature type="domain" description="Glycosyltransferase subfamily 4-like N-terminal" evidence="1">
    <location>
        <begin position="124"/>
        <end position="209"/>
    </location>
</feature>